<dbReference type="PRINTS" id="PR00245">
    <property type="entry name" value="OLFACTORYR"/>
</dbReference>
<dbReference type="GO" id="GO:0016020">
    <property type="term" value="C:membrane"/>
    <property type="evidence" value="ECO:0007669"/>
    <property type="project" value="UniProtKB-SubCell"/>
</dbReference>
<evidence type="ECO:0000256" key="9">
    <source>
        <dbReference type="ARBA" id="ARBA00023224"/>
    </source>
</evidence>
<dbReference type="GO" id="GO:0004984">
    <property type="term" value="F:olfactory receptor activity"/>
    <property type="evidence" value="ECO:0007669"/>
    <property type="project" value="InterPro"/>
</dbReference>
<sequence length="247" mass="26979">MELDQCAWLHPHGADGLCRDRAGSLCALSLDLPDHSAGMILIVCLDPQLHTPMYFFLTHLSFLKFICSNLFTPKTLHNLMSSTKSISILGCFTQMYFFIVFGAVECLLLCLMAYDHYVANCSPMHYPVIMSTGPGHALLTGSYVTGFVDSIVVVVSMSRLHFCNSKVIQLFFCDIPNLVLSCSDTSEVEIIIFICTGSNLVLSLITISGYYVSILSTILKINLNAGKTKAFSTCGSISWASPSSTAL</sequence>
<accession>A0AAX6QFI5</accession>
<dbReference type="SUPFAM" id="SSF81321">
    <property type="entry name" value="Family A G protein-coupled receptor-like"/>
    <property type="match status" value="1"/>
</dbReference>
<name>A0AAX6QFI5_HETGA</name>
<keyword evidence="7 10" id="KW-0472">Membrane</keyword>
<evidence type="ECO:0000259" key="11">
    <source>
        <dbReference type="PROSITE" id="PS50262"/>
    </source>
</evidence>
<evidence type="ECO:0000256" key="7">
    <source>
        <dbReference type="ARBA" id="ARBA00023136"/>
    </source>
</evidence>
<keyword evidence="5 10" id="KW-1133">Transmembrane helix</keyword>
<evidence type="ECO:0000256" key="2">
    <source>
        <dbReference type="ARBA" id="ARBA00022606"/>
    </source>
</evidence>
<keyword evidence="8" id="KW-0675">Receptor</keyword>
<feature type="transmembrane region" description="Helical" evidence="10">
    <location>
        <begin position="190"/>
        <end position="212"/>
    </location>
</feature>
<dbReference type="AlphaFoldDB" id="A0AAX6QFI5"/>
<dbReference type="Gene3D" id="1.20.1070.10">
    <property type="entry name" value="Rhodopsin 7-helix transmembrane proteins"/>
    <property type="match status" value="1"/>
</dbReference>
<evidence type="ECO:0000256" key="4">
    <source>
        <dbReference type="ARBA" id="ARBA00022725"/>
    </source>
</evidence>
<dbReference type="PROSITE" id="PS50262">
    <property type="entry name" value="G_PROTEIN_RECEP_F1_2"/>
    <property type="match status" value="1"/>
</dbReference>
<protein>
    <submittedName>
        <fullName evidence="13">Olfactory receptor 8H1-like</fullName>
    </submittedName>
</protein>
<gene>
    <name evidence="13" type="primary">LOC101726547</name>
</gene>
<dbReference type="InterPro" id="IPR017452">
    <property type="entry name" value="GPCR_Rhodpsn_7TM"/>
</dbReference>
<dbReference type="GO" id="GO:0004930">
    <property type="term" value="F:G protein-coupled receptor activity"/>
    <property type="evidence" value="ECO:0007669"/>
    <property type="project" value="UniProtKB-KW"/>
</dbReference>
<reference evidence="13" key="1">
    <citation type="submission" date="2025-08" db="UniProtKB">
        <authorList>
            <consortium name="RefSeq"/>
        </authorList>
    </citation>
    <scope>IDENTIFICATION</scope>
</reference>
<keyword evidence="3 10" id="KW-0812">Transmembrane</keyword>
<dbReference type="InterPro" id="IPR000725">
    <property type="entry name" value="Olfact_rcpt"/>
</dbReference>
<keyword evidence="12" id="KW-1185">Reference proteome</keyword>
<dbReference type="Proteomes" id="UP000694906">
    <property type="component" value="Unplaced"/>
</dbReference>
<organism evidence="12 13">
    <name type="scientific">Heterocephalus glaber</name>
    <name type="common">Naked mole rat</name>
    <dbReference type="NCBI Taxonomy" id="10181"/>
    <lineage>
        <taxon>Eukaryota</taxon>
        <taxon>Metazoa</taxon>
        <taxon>Chordata</taxon>
        <taxon>Craniata</taxon>
        <taxon>Vertebrata</taxon>
        <taxon>Euteleostomi</taxon>
        <taxon>Mammalia</taxon>
        <taxon>Eutheria</taxon>
        <taxon>Euarchontoglires</taxon>
        <taxon>Glires</taxon>
        <taxon>Rodentia</taxon>
        <taxon>Hystricomorpha</taxon>
        <taxon>Bathyergidae</taxon>
        <taxon>Heterocephalus</taxon>
    </lineage>
</organism>
<dbReference type="RefSeq" id="XP_004874127.1">
    <property type="nucleotide sequence ID" value="XM_004874070.1"/>
</dbReference>
<evidence type="ECO:0000313" key="13">
    <source>
        <dbReference type="RefSeq" id="XP_004874127.1"/>
    </source>
</evidence>
<keyword evidence="9" id="KW-0807">Transducer</keyword>
<dbReference type="PANTHER" id="PTHR48018">
    <property type="entry name" value="OLFACTORY RECEPTOR"/>
    <property type="match status" value="1"/>
</dbReference>
<feature type="domain" description="G-protein coupled receptors family 1 profile" evidence="11">
    <location>
        <begin position="35"/>
        <end position="247"/>
    </location>
</feature>
<keyword evidence="6" id="KW-0297">G-protein coupled receptor</keyword>
<evidence type="ECO:0000256" key="10">
    <source>
        <dbReference type="SAM" id="Phobius"/>
    </source>
</evidence>
<dbReference type="KEGG" id="hgl:101726547"/>
<evidence type="ECO:0000313" key="12">
    <source>
        <dbReference type="Proteomes" id="UP000694906"/>
    </source>
</evidence>
<keyword evidence="4" id="KW-0552">Olfaction</keyword>
<evidence type="ECO:0000256" key="5">
    <source>
        <dbReference type="ARBA" id="ARBA00022989"/>
    </source>
</evidence>
<keyword evidence="2" id="KW-0716">Sensory transduction</keyword>
<proteinExistence type="predicted"/>
<evidence type="ECO:0000256" key="1">
    <source>
        <dbReference type="ARBA" id="ARBA00004141"/>
    </source>
</evidence>
<dbReference type="Pfam" id="PF13853">
    <property type="entry name" value="7tm_4"/>
    <property type="match status" value="1"/>
</dbReference>
<feature type="transmembrane region" description="Helical" evidence="10">
    <location>
        <begin position="93"/>
        <end position="114"/>
    </location>
</feature>
<evidence type="ECO:0000256" key="3">
    <source>
        <dbReference type="ARBA" id="ARBA00022692"/>
    </source>
</evidence>
<dbReference type="GeneID" id="101726547"/>
<evidence type="ECO:0000256" key="8">
    <source>
        <dbReference type="ARBA" id="ARBA00023170"/>
    </source>
</evidence>
<evidence type="ECO:0000256" key="6">
    <source>
        <dbReference type="ARBA" id="ARBA00023040"/>
    </source>
</evidence>
<comment type="subcellular location">
    <subcellularLocation>
        <location evidence="1">Membrane</location>
        <topology evidence="1">Multi-pass membrane protein</topology>
    </subcellularLocation>
</comment>